<evidence type="ECO:0000313" key="2">
    <source>
        <dbReference type="Proteomes" id="UP000703269"/>
    </source>
</evidence>
<dbReference type="AlphaFoldDB" id="A0A9P3GJ49"/>
<keyword evidence="2" id="KW-1185">Reference proteome</keyword>
<dbReference type="EMBL" id="BPQB01000060">
    <property type="protein sequence ID" value="GJE96502.1"/>
    <property type="molecule type" value="Genomic_DNA"/>
</dbReference>
<evidence type="ECO:0000313" key="1">
    <source>
        <dbReference type="EMBL" id="GJE96502.1"/>
    </source>
</evidence>
<protein>
    <submittedName>
        <fullName evidence="1">Uncharacterized protein</fullName>
    </submittedName>
</protein>
<name>A0A9P3GJ49_9APHY</name>
<organism evidence="1 2">
    <name type="scientific">Phanerochaete sordida</name>
    <dbReference type="NCBI Taxonomy" id="48140"/>
    <lineage>
        <taxon>Eukaryota</taxon>
        <taxon>Fungi</taxon>
        <taxon>Dikarya</taxon>
        <taxon>Basidiomycota</taxon>
        <taxon>Agaricomycotina</taxon>
        <taxon>Agaricomycetes</taxon>
        <taxon>Polyporales</taxon>
        <taxon>Phanerochaetaceae</taxon>
        <taxon>Phanerochaete</taxon>
    </lineage>
</organism>
<comment type="caution">
    <text evidence="1">The sequence shown here is derived from an EMBL/GenBank/DDBJ whole genome shotgun (WGS) entry which is preliminary data.</text>
</comment>
<accession>A0A9P3GJ49</accession>
<gene>
    <name evidence="1" type="ORF">PsYK624_126990</name>
</gene>
<sequence length="152" mass="17232">MRRTTWFPDVRDVWRSNYANPTAHMLIVEHCCFGVSAVLNSEQLPSSDRAVQNVEDGTTVCYKHDHYRNDRSFSSGSCNAAHPPSLTRTPWGLTVSYRSTGGCVWKFRCEWSYRASARERARCRSAASPPSRMCGRCFTSDARGEWGQARNS</sequence>
<reference evidence="1 2" key="1">
    <citation type="submission" date="2021-08" db="EMBL/GenBank/DDBJ databases">
        <title>Draft Genome Sequence of Phanerochaete sordida strain YK-624.</title>
        <authorList>
            <person name="Mori T."/>
            <person name="Dohra H."/>
            <person name="Suzuki T."/>
            <person name="Kawagishi H."/>
            <person name="Hirai H."/>
        </authorList>
    </citation>
    <scope>NUCLEOTIDE SEQUENCE [LARGE SCALE GENOMIC DNA]</scope>
    <source>
        <strain evidence="1 2">YK-624</strain>
    </source>
</reference>
<dbReference type="Proteomes" id="UP000703269">
    <property type="component" value="Unassembled WGS sequence"/>
</dbReference>
<proteinExistence type="predicted"/>